<feature type="transmembrane region" description="Helical" evidence="6">
    <location>
        <begin position="174"/>
        <end position="196"/>
    </location>
</feature>
<feature type="transmembrane region" description="Helical" evidence="6">
    <location>
        <begin position="6"/>
        <end position="25"/>
    </location>
</feature>
<proteinExistence type="predicted"/>
<dbReference type="GO" id="GO:0015095">
    <property type="term" value="F:magnesium ion transmembrane transporter activity"/>
    <property type="evidence" value="ECO:0007669"/>
    <property type="project" value="InterPro"/>
</dbReference>
<dbReference type="InterPro" id="IPR037185">
    <property type="entry name" value="EmrE-like"/>
</dbReference>
<sequence>MVEDKYIGLLLAMSSSLAIGTSFIITKKGLNDAGRNNEYANASDNLAYLKNAIWWAGMSTMVIGEAANFAAYLFAPPILVTPLGALSVLIGAVLASFLLKEELGHIGRVGCTLCLIGSLIIVLNAPADKDIETVDEILNYAVQPGFLMYLFTVTVFTLFMVYIVAPRHGRTNPIVYISICSVVGSVSIMAIKGFGVALKLTLSGNNQFTYASTYLFGIVVVLAILIQMNYLNKALDTFPTNVVNPMYYVGFSTATIVASMILFQGLNTSGGVNSVSLLCGFIITFLGVHLLNISRAPEPLPQHNHQRQNSGLEHGLVRPRISLSGRMSTDGWSGVGGANGHASYGPDGTPPSATHGRRSSLYRQQSSTLFNAFGDDELDDGELGESVGLTRLREETGEDEEDDDEPVAYNGVAEDQRTLLPSKRAARDRLQEHSRQRESSSSRSPRTSSPRNGS</sequence>
<feature type="compositionally biased region" description="Acidic residues" evidence="5">
    <location>
        <begin position="396"/>
        <end position="406"/>
    </location>
</feature>
<evidence type="ECO:0000256" key="1">
    <source>
        <dbReference type="ARBA" id="ARBA00004141"/>
    </source>
</evidence>
<comment type="subcellular location">
    <subcellularLocation>
        <location evidence="1">Membrane</location>
        <topology evidence="1">Multi-pass membrane protein</topology>
    </subcellularLocation>
</comment>
<feature type="transmembrane region" description="Helical" evidence="6">
    <location>
        <begin position="106"/>
        <end position="126"/>
    </location>
</feature>
<dbReference type="PANTHER" id="PTHR12570:SF85">
    <property type="entry name" value="DUF803 DOMAIN MEMBRANE PROTEIN (AFU_ORTHOLOGUE AFUA_1G15880)"/>
    <property type="match status" value="1"/>
</dbReference>
<dbReference type="GO" id="GO:0016020">
    <property type="term" value="C:membrane"/>
    <property type="evidence" value="ECO:0007669"/>
    <property type="project" value="UniProtKB-SubCell"/>
</dbReference>
<evidence type="ECO:0000313" key="8">
    <source>
        <dbReference type="Proteomes" id="UP000053477"/>
    </source>
</evidence>
<keyword evidence="3 6" id="KW-1133">Transmembrane helix</keyword>
<feature type="transmembrane region" description="Helical" evidence="6">
    <location>
        <begin position="146"/>
        <end position="165"/>
    </location>
</feature>
<dbReference type="Proteomes" id="UP000053477">
    <property type="component" value="Unassembled WGS sequence"/>
</dbReference>
<feature type="transmembrane region" description="Helical" evidence="6">
    <location>
        <begin position="208"/>
        <end position="226"/>
    </location>
</feature>
<evidence type="ECO:0000256" key="5">
    <source>
        <dbReference type="SAM" id="MobiDB-lite"/>
    </source>
</evidence>
<reference evidence="7 8" key="1">
    <citation type="submission" date="2015-04" db="EMBL/GenBank/DDBJ databases">
        <title>Complete genome sequence of Schizopora paradoxa KUC8140, a cosmopolitan wood degrader in East Asia.</title>
        <authorList>
            <consortium name="DOE Joint Genome Institute"/>
            <person name="Min B."/>
            <person name="Park H."/>
            <person name="Jang Y."/>
            <person name="Kim J.-J."/>
            <person name="Kim K.H."/>
            <person name="Pangilinan J."/>
            <person name="Lipzen A."/>
            <person name="Riley R."/>
            <person name="Grigoriev I.V."/>
            <person name="Spatafora J.W."/>
            <person name="Choi I.-G."/>
        </authorList>
    </citation>
    <scope>NUCLEOTIDE SEQUENCE [LARGE SCALE GENOMIC DNA]</scope>
    <source>
        <strain evidence="7 8">KUC8140</strain>
    </source>
</reference>
<name>A0A0H2SAZ0_9AGAM</name>
<keyword evidence="4 6" id="KW-0472">Membrane</keyword>
<keyword evidence="8" id="KW-1185">Reference proteome</keyword>
<accession>A0A0H2SAZ0</accession>
<feature type="transmembrane region" description="Helical" evidence="6">
    <location>
        <begin position="247"/>
        <end position="266"/>
    </location>
</feature>
<feature type="transmembrane region" description="Helical" evidence="6">
    <location>
        <begin position="52"/>
        <end position="74"/>
    </location>
</feature>
<evidence type="ECO:0000256" key="2">
    <source>
        <dbReference type="ARBA" id="ARBA00022692"/>
    </source>
</evidence>
<feature type="transmembrane region" description="Helical" evidence="6">
    <location>
        <begin position="80"/>
        <end position="99"/>
    </location>
</feature>
<evidence type="ECO:0000313" key="7">
    <source>
        <dbReference type="EMBL" id="KLO14036.1"/>
    </source>
</evidence>
<protein>
    <submittedName>
        <fullName evidence="7">DUF803-domain-containing protein</fullName>
    </submittedName>
</protein>
<dbReference type="Pfam" id="PF05653">
    <property type="entry name" value="Mg_trans_NIPA"/>
    <property type="match status" value="1"/>
</dbReference>
<dbReference type="InParanoid" id="A0A0H2SAZ0"/>
<feature type="transmembrane region" description="Helical" evidence="6">
    <location>
        <begin position="272"/>
        <end position="291"/>
    </location>
</feature>
<feature type="region of interest" description="Disordered" evidence="5">
    <location>
        <begin position="391"/>
        <end position="454"/>
    </location>
</feature>
<dbReference type="SUPFAM" id="SSF103481">
    <property type="entry name" value="Multidrug resistance efflux transporter EmrE"/>
    <property type="match status" value="1"/>
</dbReference>
<gene>
    <name evidence="7" type="ORF">SCHPADRAFT_851721</name>
</gene>
<feature type="compositionally biased region" description="Low complexity" evidence="5">
    <location>
        <begin position="441"/>
        <end position="454"/>
    </location>
</feature>
<feature type="compositionally biased region" description="Basic and acidic residues" evidence="5">
    <location>
        <begin position="425"/>
        <end position="440"/>
    </location>
</feature>
<dbReference type="PANTHER" id="PTHR12570">
    <property type="match status" value="1"/>
</dbReference>
<organism evidence="7 8">
    <name type="scientific">Schizopora paradoxa</name>
    <dbReference type="NCBI Taxonomy" id="27342"/>
    <lineage>
        <taxon>Eukaryota</taxon>
        <taxon>Fungi</taxon>
        <taxon>Dikarya</taxon>
        <taxon>Basidiomycota</taxon>
        <taxon>Agaricomycotina</taxon>
        <taxon>Agaricomycetes</taxon>
        <taxon>Hymenochaetales</taxon>
        <taxon>Schizoporaceae</taxon>
        <taxon>Schizopora</taxon>
    </lineage>
</organism>
<feature type="non-terminal residue" evidence="7">
    <location>
        <position position="454"/>
    </location>
</feature>
<evidence type="ECO:0000256" key="6">
    <source>
        <dbReference type="SAM" id="Phobius"/>
    </source>
</evidence>
<dbReference type="InterPro" id="IPR008521">
    <property type="entry name" value="Mg_trans_NIPA"/>
</dbReference>
<feature type="region of interest" description="Disordered" evidence="5">
    <location>
        <begin position="328"/>
        <end position="361"/>
    </location>
</feature>
<keyword evidence="2 6" id="KW-0812">Transmembrane</keyword>
<evidence type="ECO:0000256" key="3">
    <source>
        <dbReference type="ARBA" id="ARBA00022989"/>
    </source>
</evidence>
<dbReference type="EMBL" id="KQ085950">
    <property type="protein sequence ID" value="KLO14036.1"/>
    <property type="molecule type" value="Genomic_DNA"/>
</dbReference>
<dbReference type="AlphaFoldDB" id="A0A0H2SAZ0"/>
<evidence type="ECO:0000256" key="4">
    <source>
        <dbReference type="ARBA" id="ARBA00023136"/>
    </source>
</evidence>
<dbReference type="OrthoDB" id="6428174at2759"/>